<organism evidence="1 2">
    <name type="scientific">Pyropia yezoensis</name>
    <name type="common">Susabi-nori</name>
    <name type="synonym">Porphyra yezoensis</name>
    <dbReference type="NCBI Taxonomy" id="2788"/>
    <lineage>
        <taxon>Eukaryota</taxon>
        <taxon>Rhodophyta</taxon>
        <taxon>Bangiophyceae</taxon>
        <taxon>Bangiales</taxon>
        <taxon>Bangiaceae</taxon>
        <taxon>Pyropia</taxon>
    </lineage>
</organism>
<protein>
    <submittedName>
        <fullName evidence="1">Uncharacterized protein</fullName>
    </submittedName>
</protein>
<keyword evidence="2" id="KW-1185">Reference proteome</keyword>
<evidence type="ECO:0000313" key="2">
    <source>
        <dbReference type="Proteomes" id="UP000798662"/>
    </source>
</evidence>
<proteinExistence type="predicted"/>
<dbReference type="EMBL" id="CM020620">
    <property type="protein sequence ID" value="KAK1869860.1"/>
    <property type="molecule type" value="Genomic_DNA"/>
</dbReference>
<gene>
    <name evidence="1" type="ORF">I4F81_012325</name>
</gene>
<name>A0ACC3CID3_PYRYE</name>
<dbReference type="Proteomes" id="UP000798662">
    <property type="component" value="Chromosome 3"/>
</dbReference>
<comment type="caution">
    <text evidence="1">The sequence shown here is derived from an EMBL/GenBank/DDBJ whole genome shotgun (WGS) entry which is preliminary data.</text>
</comment>
<accession>A0ACC3CID3</accession>
<sequence length="809" mass="80012">MDGTPSLYDASTAAPIGLPGVPAGVATGAVADPPPPAASGGAFAAEYAAAFAPRRHRYETVNFRTPASAANRGAGVVPLAAGDARRVGLLAAALAVVLGVAAAVLAFGVDQGVRGGYLNGVRVPGFLRARTLAVKAAGVVAAISGGLVIGKQGPVIHAVAILAAGLSQGASGSLGGRLRGARAARALAPLRTEGWKRDFTTIGAAAGVAVAFGAPLGAWVWVYEDAATHWSWTVGLLALTASLVGGGLVGVLNRLARGVTGGLVTTSLVGVGKLTVAGGPATVGGAAAYPLMDFPLFALLGVAGGLYGAALPAVSRRLTRFRFRHISRPAARLVEAVGLALLTAAARVALTAGGGSWAALLYNPADVVARTLLYAPGVDTLGAAPLGAAAAFFGAFAIVTYGLAIPSGIFFPGVVIGAAAGRLAGVAVAAVWTSRPADAPVVVEAYALVGVVAVLAGITRTVSVAIIVLEATGAFSASYAAAVTALIAKAISDGLVPDGIYDTHIKLKGMPWLPATPPRPHMYERLLVNDLMVRRVVGVRRRVLIGDLVALLRRSTHNAFPVFLKLAAPATAAAAAGGGAAGAGVAGGGDGGGGSTPAALPRRAATSFREASLPPVSPAGPTKVLSGAVGYERRPSRGPSGATPPGGMSSPPARHARSPSAPTLTPLPPTTAAARDSDMDSDGGGDGRDAAAPALDAAWPPPASLPAEAALMAGLPAAALDTLVDLGPYVDVNPLLLSHTATAREAYTLLRGTGARHVLAMDLASSTVAGVLTRKDVLAEAVEEALGEDRPPGGGGGLAPREGKGGDAV</sequence>
<reference evidence="1" key="1">
    <citation type="submission" date="2019-11" db="EMBL/GenBank/DDBJ databases">
        <title>Nori genome reveals adaptations in red seaweeds to the harsh intertidal environment.</title>
        <authorList>
            <person name="Wang D."/>
            <person name="Mao Y."/>
        </authorList>
    </citation>
    <scope>NUCLEOTIDE SEQUENCE</scope>
    <source>
        <tissue evidence="1">Gametophyte</tissue>
    </source>
</reference>
<evidence type="ECO:0000313" key="1">
    <source>
        <dbReference type="EMBL" id="KAK1869860.1"/>
    </source>
</evidence>